<feature type="region of interest" description="Disordered" evidence="1">
    <location>
        <begin position="1"/>
        <end position="43"/>
    </location>
</feature>
<dbReference type="AlphaFoldDB" id="A0A4Z2F444"/>
<evidence type="ECO:0000313" key="3">
    <source>
        <dbReference type="Proteomes" id="UP000314294"/>
    </source>
</evidence>
<proteinExistence type="predicted"/>
<dbReference type="Proteomes" id="UP000314294">
    <property type="component" value="Unassembled WGS sequence"/>
</dbReference>
<sequence length="139" mass="15641">MKSGSGHCVPSEALGGEGVPDPRYSNFMGNGSGTQRKGDMSSSEEKRLSLFLCDTPCCAHGLSDYRDRRHLNPRPPQPRAQWVSDWQQWRGKVFSNLIDVMRYITTKIPFVTLPAASLHEPCRRPIRELKKADLAMDIP</sequence>
<comment type="caution">
    <text evidence="2">The sequence shown here is derived from an EMBL/GenBank/DDBJ whole genome shotgun (WGS) entry which is preliminary data.</text>
</comment>
<gene>
    <name evidence="2" type="ORF">EYF80_054001</name>
</gene>
<dbReference type="EMBL" id="SRLO01001700">
    <property type="protein sequence ID" value="TNN35838.1"/>
    <property type="molecule type" value="Genomic_DNA"/>
</dbReference>
<protein>
    <submittedName>
        <fullName evidence="2">Uncharacterized protein</fullName>
    </submittedName>
</protein>
<evidence type="ECO:0000256" key="1">
    <source>
        <dbReference type="SAM" id="MobiDB-lite"/>
    </source>
</evidence>
<accession>A0A4Z2F444</accession>
<reference evidence="2 3" key="1">
    <citation type="submission" date="2019-03" db="EMBL/GenBank/DDBJ databases">
        <title>First draft genome of Liparis tanakae, snailfish: a comprehensive survey of snailfish specific genes.</title>
        <authorList>
            <person name="Kim W."/>
            <person name="Song I."/>
            <person name="Jeong J.-H."/>
            <person name="Kim D."/>
            <person name="Kim S."/>
            <person name="Ryu S."/>
            <person name="Song J.Y."/>
            <person name="Lee S.K."/>
        </authorList>
    </citation>
    <scope>NUCLEOTIDE SEQUENCE [LARGE SCALE GENOMIC DNA]</scope>
    <source>
        <tissue evidence="2">Muscle</tissue>
    </source>
</reference>
<organism evidence="2 3">
    <name type="scientific">Liparis tanakae</name>
    <name type="common">Tanaka's snailfish</name>
    <dbReference type="NCBI Taxonomy" id="230148"/>
    <lineage>
        <taxon>Eukaryota</taxon>
        <taxon>Metazoa</taxon>
        <taxon>Chordata</taxon>
        <taxon>Craniata</taxon>
        <taxon>Vertebrata</taxon>
        <taxon>Euteleostomi</taxon>
        <taxon>Actinopterygii</taxon>
        <taxon>Neopterygii</taxon>
        <taxon>Teleostei</taxon>
        <taxon>Neoteleostei</taxon>
        <taxon>Acanthomorphata</taxon>
        <taxon>Eupercaria</taxon>
        <taxon>Perciformes</taxon>
        <taxon>Cottioidei</taxon>
        <taxon>Cottales</taxon>
        <taxon>Liparidae</taxon>
        <taxon>Liparis</taxon>
    </lineage>
</organism>
<keyword evidence="3" id="KW-1185">Reference proteome</keyword>
<name>A0A4Z2F444_9TELE</name>
<evidence type="ECO:0000313" key="2">
    <source>
        <dbReference type="EMBL" id="TNN35838.1"/>
    </source>
</evidence>